<accession>A0ABP1QEN3</accession>
<feature type="domain" description="SHSP" evidence="4">
    <location>
        <begin position="85"/>
        <end position="197"/>
    </location>
</feature>
<evidence type="ECO:0000256" key="1">
    <source>
        <dbReference type="PROSITE-ProRule" id="PRU00285"/>
    </source>
</evidence>
<dbReference type="Proteomes" id="UP001642540">
    <property type="component" value="Unassembled WGS sequence"/>
</dbReference>
<protein>
    <recommendedName>
        <fullName evidence="4">SHSP domain-containing protein</fullName>
    </recommendedName>
</protein>
<dbReference type="PROSITE" id="PS01031">
    <property type="entry name" value="SHSP"/>
    <property type="match status" value="1"/>
</dbReference>
<reference evidence="5 6" key="1">
    <citation type="submission" date="2024-08" db="EMBL/GenBank/DDBJ databases">
        <authorList>
            <person name="Cucini C."/>
            <person name="Frati F."/>
        </authorList>
    </citation>
    <scope>NUCLEOTIDE SEQUENCE [LARGE SCALE GENOMIC DNA]</scope>
</reference>
<evidence type="ECO:0000313" key="6">
    <source>
        <dbReference type="Proteomes" id="UP001642540"/>
    </source>
</evidence>
<name>A0ABP1QEN3_9HEXA</name>
<dbReference type="CDD" id="cd06526">
    <property type="entry name" value="metazoan_ACD"/>
    <property type="match status" value="1"/>
</dbReference>
<dbReference type="EMBL" id="CAXLJM020000032">
    <property type="protein sequence ID" value="CAL8099608.1"/>
    <property type="molecule type" value="Genomic_DNA"/>
</dbReference>
<dbReference type="PANTHER" id="PTHR45640">
    <property type="entry name" value="HEAT SHOCK PROTEIN HSP-12.2-RELATED"/>
    <property type="match status" value="1"/>
</dbReference>
<comment type="caution">
    <text evidence="5">The sequence shown here is derived from an EMBL/GenBank/DDBJ whole genome shotgun (WGS) entry which is preliminary data.</text>
</comment>
<evidence type="ECO:0000259" key="4">
    <source>
        <dbReference type="PROSITE" id="PS01031"/>
    </source>
</evidence>
<dbReference type="InterPro" id="IPR001436">
    <property type="entry name" value="Alpha-crystallin/sHSP_animal"/>
</dbReference>
<feature type="coiled-coil region" evidence="3">
    <location>
        <begin position="33"/>
        <end position="60"/>
    </location>
</feature>
<evidence type="ECO:0000256" key="3">
    <source>
        <dbReference type="SAM" id="Coils"/>
    </source>
</evidence>
<gene>
    <name evidence="5" type="ORF">ODALV1_LOCUS10288</name>
</gene>
<organism evidence="5 6">
    <name type="scientific">Orchesella dallaii</name>
    <dbReference type="NCBI Taxonomy" id="48710"/>
    <lineage>
        <taxon>Eukaryota</taxon>
        <taxon>Metazoa</taxon>
        <taxon>Ecdysozoa</taxon>
        <taxon>Arthropoda</taxon>
        <taxon>Hexapoda</taxon>
        <taxon>Collembola</taxon>
        <taxon>Entomobryomorpha</taxon>
        <taxon>Entomobryoidea</taxon>
        <taxon>Orchesellidae</taxon>
        <taxon>Orchesellinae</taxon>
        <taxon>Orchesella</taxon>
    </lineage>
</organism>
<sequence>MNNCNRLIPTCQKLRVVMTPARTICSRRVFSPFSLAERQMKEMDRQFTRLERDMNAAFRDWGFPFSRVRSIFEPAPSYLTSRLLPSFEAETSPIAETGTPGKYAIRVDVGEGFAPEDIKVTLKDRILILTIHAKLETKSEDGNSRLYQEVSRSFTLPDAVNTEEVKSLLTPDGILTIEAPLPEVETPKTKEIPISIESKN</sequence>
<evidence type="ECO:0000313" key="5">
    <source>
        <dbReference type="EMBL" id="CAL8099608.1"/>
    </source>
</evidence>
<dbReference type="SUPFAM" id="SSF49764">
    <property type="entry name" value="HSP20-like chaperones"/>
    <property type="match status" value="1"/>
</dbReference>
<dbReference type="PANTHER" id="PTHR45640:SF26">
    <property type="entry name" value="RE23625P"/>
    <property type="match status" value="1"/>
</dbReference>
<dbReference type="InterPro" id="IPR008978">
    <property type="entry name" value="HSP20-like_chaperone"/>
</dbReference>
<comment type="similarity">
    <text evidence="1 2">Belongs to the small heat shock protein (HSP20) family.</text>
</comment>
<dbReference type="Pfam" id="PF00011">
    <property type="entry name" value="HSP20"/>
    <property type="match status" value="1"/>
</dbReference>
<proteinExistence type="inferred from homology"/>
<keyword evidence="6" id="KW-1185">Reference proteome</keyword>
<evidence type="ECO:0000256" key="2">
    <source>
        <dbReference type="RuleBase" id="RU003616"/>
    </source>
</evidence>
<dbReference type="Gene3D" id="2.60.40.790">
    <property type="match status" value="1"/>
</dbReference>
<dbReference type="InterPro" id="IPR002068">
    <property type="entry name" value="A-crystallin/Hsp20_dom"/>
</dbReference>
<keyword evidence="3" id="KW-0175">Coiled coil</keyword>